<feature type="domain" description="CASTOR ACT" evidence="2">
    <location>
        <begin position="82"/>
        <end position="142"/>
    </location>
</feature>
<reference evidence="3 4" key="1">
    <citation type="submission" date="2016-05" db="EMBL/GenBank/DDBJ databases">
        <title>Genome sequencing reveals origins of a unique bacterial endosymbiosis in the earliest lineages of terrestrial Fungi.</title>
        <authorList>
            <consortium name="DOE Joint Genome Institute"/>
            <person name="Uehling J."/>
            <person name="Gryganskyi A."/>
            <person name="Hameed K."/>
            <person name="Tschaplinski T."/>
            <person name="Misztal P."/>
            <person name="Wu S."/>
            <person name="Desiro A."/>
            <person name="Vande Pol N."/>
            <person name="Du Z.-Y."/>
            <person name="Zienkiewicz A."/>
            <person name="Zienkiewicz K."/>
            <person name="Morin E."/>
            <person name="Tisserant E."/>
            <person name="Splivallo R."/>
            <person name="Hainaut M."/>
            <person name="Henrissat B."/>
            <person name="Ohm R."/>
            <person name="Kuo A."/>
            <person name="Yan J."/>
            <person name="Lipzen A."/>
            <person name="Nolan M."/>
            <person name="Labutti K."/>
            <person name="Barry K."/>
            <person name="Goldstein A."/>
            <person name="Labbe J."/>
            <person name="Schadt C."/>
            <person name="Tuskan G."/>
            <person name="Grigoriev I."/>
            <person name="Martin F."/>
            <person name="Vilgalys R."/>
            <person name="Bonito G."/>
        </authorList>
    </citation>
    <scope>NUCLEOTIDE SEQUENCE [LARGE SCALE GENOMIC DNA]</scope>
    <source>
        <strain evidence="3 4">AG-77</strain>
    </source>
</reference>
<dbReference type="PANTHER" id="PTHR31131:SF6">
    <property type="entry name" value="CASTOR ACT DOMAIN-CONTAINING PROTEIN"/>
    <property type="match status" value="1"/>
</dbReference>
<dbReference type="InterPro" id="IPR027795">
    <property type="entry name" value="CASTOR_ACT_dom"/>
</dbReference>
<dbReference type="GO" id="GO:0006520">
    <property type="term" value="P:amino acid metabolic process"/>
    <property type="evidence" value="ECO:0007669"/>
    <property type="project" value="UniProtKB-ARBA"/>
</dbReference>
<dbReference type="Gene3D" id="3.30.2130.10">
    <property type="entry name" value="VC0802-like"/>
    <property type="match status" value="2"/>
</dbReference>
<dbReference type="InterPro" id="IPR051719">
    <property type="entry name" value="CASTOR_mTORC1"/>
</dbReference>
<evidence type="ECO:0000313" key="4">
    <source>
        <dbReference type="Proteomes" id="UP000078512"/>
    </source>
</evidence>
<dbReference type="Pfam" id="PF13840">
    <property type="entry name" value="ACT_7"/>
    <property type="match status" value="2"/>
</dbReference>
<gene>
    <name evidence="3" type="ORF">K457DRAFT_18304</name>
</gene>
<proteinExistence type="predicted"/>
<evidence type="ECO:0000256" key="1">
    <source>
        <dbReference type="SAM" id="MobiDB-lite"/>
    </source>
</evidence>
<dbReference type="InterPro" id="IPR045865">
    <property type="entry name" value="ACT-like_dom_sf"/>
</dbReference>
<feature type="domain" description="CASTOR ACT" evidence="2">
    <location>
        <begin position="394"/>
        <end position="451"/>
    </location>
</feature>
<dbReference type="AlphaFoldDB" id="A0A197K188"/>
<accession>A0A197K188</accession>
<dbReference type="EMBL" id="KV442035">
    <property type="protein sequence ID" value="OAQ30456.1"/>
    <property type="molecule type" value="Genomic_DNA"/>
</dbReference>
<protein>
    <recommendedName>
        <fullName evidence="2">CASTOR ACT domain-containing protein</fullName>
    </recommendedName>
</protein>
<dbReference type="GO" id="GO:0046394">
    <property type="term" value="P:carboxylic acid biosynthetic process"/>
    <property type="evidence" value="ECO:0007669"/>
    <property type="project" value="UniProtKB-ARBA"/>
</dbReference>
<feature type="region of interest" description="Disordered" evidence="1">
    <location>
        <begin position="207"/>
        <end position="237"/>
    </location>
</feature>
<dbReference type="PANTHER" id="PTHR31131">
    <property type="entry name" value="CHROMOSOME 1, WHOLE GENOME SHOTGUN SEQUENCE"/>
    <property type="match status" value="1"/>
</dbReference>
<name>A0A197K188_9FUNG</name>
<dbReference type="Proteomes" id="UP000078512">
    <property type="component" value="Unassembled WGS sequence"/>
</dbReference>
<evidence type="ECO:0000259" key="2">
    <source>
        <dbReference type="Pfam" id="PF13840"/>
    </source>
</evidence>
<dbReference type="SUPFAM" id="SSF55021">
    <property type="entry name" value="ACT-like"/>
    <property type="match status" value="2"/>
</dbReference>
<sequence>MTVSLLPDRLSLLRFPREELEACSHVILKHIVFRAYSQSNRRTRDEPLFSYIDNSLEISIFGDHRAISVDFPKDLCPGLEVSKHIYRALQVDNDDTFNSSRICTIVEPLAKAGVSIFYMSTYQTDLLFVQEDRIALVFKTLSANGLHMAYDEDMNSTPPDTPIPDQHGFRRLPINSVEEEESLYEHSQEMRDHPSFRANHPVTRELSEHSLATPPGSQDSGSEGDDEQDGSSGSAVSMVTSHNGVKQLVPLDIYSAQRHGKGSGSTWSESFAGNESGYEETMLAKASPTTATAFEVRQQADRTLPENSLRCVGLNTELEAGHQPWLLKIIKILFYHDRVKEEATLAGNGPTHDAPRFFSFTATSECVSMITDTYILEEFEEHELFMDMETCPLRLIQLDLHRFGLDKYGIIHSVARPLTEAGIDLLFLSTFSTANILVADHRLSEAERILSGSGSTTLGS</sequence>
<keyword evidence="4" id="KW-1185">Reference proteome</keyword>
<dbReference type="OrthoDB" id="58529at2759"/>
<organism evidence="3 4">
    <name type="scientific">Linnemannia elongata AG-77</name>
    <dbReference type="NCBI Taxonomy" id="1314771"/>
    <lineage>
        <taxon>Eukaryota</taxon>
        <taxon>Fungi</taxon>
        <taxon>Fungi incertae sedis</taxon>
        <taxon>Mucoromycota</taxon>
        <taxon>Mortierellomycotina</taxon>
        <taxon>Mortierellomycetes</taxon>
        <taxon>Mortierellales</taxon>
        <taxon>Mortierellaceae</taxon>
        <taxon>Linnemannia</taxon>
    </lineage>
</organism>
<evidence type="ECO:0000313" key="3">
    <source>
        <dbReference type="EMBL" id="OAQ30456.1"/>
    </source>
</evidence>